<gene>
    <name evidence="2" type="ORF">ED208_12025</name>
</gene>
<sequence>MSEMPLQPGRRIVPLVIIMPVRDEQKYLRLTLESLAAQSWQPQEVIVVDDGSTDATPDIVREFAAAHPWIRLVKRDNRGFRQVGKGVVVTFDYGRTQIQNPDWRYITKLDGDMSFGPRYIEKVLGKLEADPKLAACSGKVFRPEGDGYVEEFMLDDMVAGQFKMYRREAFEAIGGFRQTILWDTLDWHMCRMKGWKTLSFHDPEARLIHHRIMGSSDKNVYKGRVRQGRGNWFAGYHPLYMLASGVFRMREQPYVIGGLILIGAYFHSLLRGDPQFDEGDFRQQLHAWQLSQLKSLPRRLLRGHVAGEQRD</sequence>
<dbReference type="PANTHER" id="PTHR43685">
    <property type="entry name" value="GLYCOSYLTRANSFERASE"/>
    <property type="match status" value="1"/>
</dbReference>
<feature type="domain" description="Glycosyltransferase 2-like" evidence="1">
    <location>
        <begin position="17"/>
        <end position="142"/>
    </location>
</feature>
<dbReference type="Proteomes" id="UP000282106">
    <property type="component" value="Unassembled WGS sequence"/>
</dbReference>
<dbReference type="Gene3D" id="3.90.550.10">
    <property type="entry name" value="Spore Coat Polysaccharide Biosynthesis Protein SpsA, Chain A"/>
    <property type="match status" value="1"/>
</dbReference>
<protein>
    <submittedName>
        <fullName evidence="2">Glycosyltransferase family 2 protein</fullName>
    </submittedName>
</protein>
<dbReference type="CDD" id="cd00761">
    <property type="entry name" value="Glyco_tranf_GTA_type"/>
    <property type="match status" value="1"/>
</dbReference>
<dbReference type="RefSeq" id="WP_123212151.1">
    <property type="nucleotide sequence ID" value="NZ_RJVO01000005.1"/>
</dbReference>
<accession>A0A3N0V8S7</accession>
<dbReference type="InParanoid" id="A0A3N0V8S7"/>
<dbReference type="InterPro" id="IPR029044">
    <property type="entry name" value="Nucleotide-diphossugar_trans"/>
</dbReference>
<dbReference type="PANTHER" id="PTHR43685:SF2">
    <property type="entry name" value="GLYCOSYLTRANSFERASE 2-LIKE DOMAIN-CONTAINING PROTEIN"/>
    <property type="match status" value="1"/>
</dbReference>
<evidence type="ECO:0000313" key="2">
    <source>
        <dbReference type="EMBL" id="ROH89129.1"/>
    </source>
</evidence>
<name>A0A3N0V8S7_9GAMM</name>
<proteinExistence type="predicted"/>
<reference evidence="2 3" key="1">
    <citation type="submission" date="2018-10" db="EMBL/GenBank/DDBJ databases">
        <authorList>
            <person name="Chen W.-M."/>
        </authorList>
    </citation>
    <scope>NUCLEOTIDE SEQUENCE [LARGE SCALE GENOMIC DNA]</scope>
    <source>
        <strain evidence="2 3">THS-13</strain>
    </source>
</reference>
<evidence type="ECO:0000313" key="3">
    <source>
        <dbReference type="Proteomes" id="UP000282106"/>
    </source>
</evidence>
<dbReference type="EMBL" id="RJVO01000005">
    <property type="protein sequence ID" value="ROH89129.1"/>
    <property type="molecule type" value="Genomic_DNA"/>
</dbReference>
<keyword evidence="3" id="KW-1185">Reference proteome</keyword>
<dbReference type="SUPFAM" id="SSF53448">
    <property type="entry name" value="Nucleotide-diphospho-sugar transferases"/>
    <property type="match status" value="1"/>
</dbReference>
<evidence type="ECO:0000259" key="1">
    <source>
        <dbReference type="Pfam" id="PF00535"/>
    </source>
</evidence>
<keyword evidence="2" id="KW-0808">Transferase</keyword>
<dbReference type="FunCoup" id="A0A3N0V8S7">
    <property type="interactions" value="207"/>
</dbReference>
<dbReference type="AlphaFoldDB" id="A0A3N0V8S7"/>
<organism evidence="2 3">
    <name type="scientific">Stagnimonas aquatica</name>
    <dbReference type="NCBI Taxonomy" id="2689987"/>
    <lineage>
        <taxon>Bacteria</taxon>
        <taxon>Pseudomonadati</taxon>
        <taxon>Pseudomonadota</taxon>
        <taxon>Gammaproteobacteria</taxon>
        <taxon>Nevskiales</taxon>
        <taxon>Nevskiaceae</taxon>
        <taxon>Stagnimonas</taxon>
    </lineage>
</organism>
<dbReference type="GO" id="GO:0016740">
    <property type="term" value="F:transferase activity"/>
    <property type="evidence" value="ECO:0007669"/>
    <property type="project" value="UniProtKB-KW"/>
</dbReference>
<dbReference type="Pfam" id="PF00535">
    <property type="entry name" value="Glycos_transf_2"/>
    <property type="match status" value="1"/>
</dbReference>
<comment type="caution">
    <text evidence="2">The sequence shown here is derived from an EMBL/GenBank/DDBJ whole genome shotgun (WGS) entry which is preliminary data.</text>
</comment>
<dbReference type="InterPro" id="IPR001173">
    <property type="entry name" value="Glyco_trans_2-like"/>
</dbReference>
<dbReference type="InterPro" id="IPR050834">
    <property type="entry name" value="Glycosyltransf_2"/>
</dbReference>